<accession>A0A0H5QL60</accession>
<evidence type="ECO:0000313" key="2">
    <source>
        <dbReference type="EMBL" id="CRZ02855.1"/>
    </source>
</evidence>
<dbReference type="EMBL" id="HACM01002413">
    <property type="protein sequence ID" value="CRZ02855.1"/>
    <property type="molecule type" value="Transcribed_RNA"/>
</dbReference>
<feature type="transmembrane region" description="Helical" evidence="1">
    <location>
        <begin position="102"/>
        <end position="122"/>
    </location>
</feature>
<dbReference type="AlphaFoldDB" id="A0A0H5QL60"/>
<sequence length="153" mass="17203">MSEEVEDAILVAAWARRVPSDSLQSCPGSVATDRVGLVATNSNPNKLRTRIGVMGWRNSSAVSNGARMSLESRMRRRCHTQGFRPQIPDSPLPSSQLCCCGLVLNLVGVLLYFLLHNVLAAYRSQCRRREGHSTRHVWFNLFVDRPFQPRPIK</sequence>
<evidence type="ECO:0000256" key="1">
    <source>
        <dbReference type="SAM" id="Phobius"/>
    </source>
</evidence>
<keyword evidence="1" id="KW-0472">Membrane</keyword>
<name>A0A0H5QL60_9EUKA</name>
<organism evidence="2">
    <name type="scientific">Spongospora subterranea</name>
    <dbReference type="NCBI Taxonomy" id="70186"/>
    <lineage>
        <taxon>Eukaryota</taxon>
        <taxon>Sar</taxon>
        <taxon>Rhizaria</taxon>
        <taxon>Endomyxa</taxon>
        <taxon>Phytomyxea</taxon>
        <taxon>Plasmodiophorida</taxon>
        <taxon>Plasmodiophoridae</taxon>
        <taxon>Spongospora</taxon>
    </lineage>
</organism>
<proteinExistence type="predicted"/>
<protein>
    <submittedName>
        <fullName evidence="2">Uncharacterized protein</fullName>
    </submittedName>
</protein>
<dbReference type="EMBL" id="HACM01002410">
    <property type="protein sequence ID" value="CRZ02852.1"/>
    <property type="molecule type" value="Transcribed_RNA"/>
</dbReference>
<reference evidence="2" key="1">
    <citation type="submission" date="2015-04" db="EMBL/GenBank/DDBJ databases">
        <title>The genome sequence of the plant pathogenic Rhizarian Plasmodiophora brassicae reveals insights in its biotrophic life cycle and the origin of chitin synthesis.</title>
        <authorList>
            <person name="Schwelm A."/>
            <person name="Fogelqvist J."/>
            <person name="Knaust A."/>
            <person name="Julke S."/>
            <person name="Lilja T."/>
            <person name="Dhandapani V."/>
            <person name="Bonilla-Rosso G."/>
            <person name="Karlsson M."/>
            <person name="Shevchenko A."/>
            <person name="Choi S.R."/>
            <person name="Kim H.G."/>
            <person name="Park J.Y."/>
            <person name="Lim Y.P."/>
            <person name="Ludwig-Muller J."/>
            <person name="Dixelius C."/>
        </authorList>
    </citation>
    <scope>NUCLEOTIDE SEQUENCE</scope>
    <source>
        <tissue evidence="2">Potato root galls</tissue>
    </source>
</reference>
<keyword evidence="1" id="KW-1133">Transmembrane helix</keyword>
<keyword evidence="1" id="KW-0812">Transmembrane</keyword>